<gene>
    <name evidence="9" type="ORF">MEUPH1_LOCUS29090</name>
</gene>
<dbReference type="InterPro" id="IPR045249">
    <property type="entry name" value="HARBI1-like"/>
</dbReference>
<dbReference type="PANTHER" id="PTHR22930">
    <property type="match status" value="1"/>
</dbReference>
<comment type="similarity">
    <text evidence="3">Belongs to the HARBI1 family.</text>
</comment>
<name>A0AAV0Y421_9HEMI</name>
<protein>
    <recommendedName>
        <fullName evidence="8">DDE Tnp4 domain-containing protein</fullName>
    </recommendedName>
</protein>
<dbReference type="EMBL" id="CARXXK010001350">
    <property type="protein sequence ID" value="CAI6375620.1"/>
    <property type="molecule type" value="Genomic_DNA"/>
</dbReference>
<evidence type="ECO:0000256" key="6">
    <source>
        <dbReference type="ARBA" id="ARBA00022801"/>
    </source>
</evidence>
<dbReference type="GO" id="GO:0004518">
    <property type="term" value="F:nuclease activity"/>
    <property type="evidence" value="ECO:0007669"/>
    <property type="project" value="UniProtKB-KW"/>
</dbReference>
<evidence type="ECO:0000256" key="5">
    <source>
        <dbReference type="ARBA" id="ARBA00022723"/>
    </source>
</evidence>
<evidence type="ECO:0000256" key="3">
    <source>
        <dbReference type="ARBA" id="ARBA00006958"/>
    </source>
</evidence>
<accession>A0AAV0Y421</accession>
<dbReference type="GO" id="GO:0046872">
    <property type="term" value="F:metal ion binding"/>
    <property type="evidence" value="ECO:0007669"/>
    <property type="project" value="UniProtKB-KW"/>
</dbReference>
<keyword evidence="4" id="KW-0540">Nuclease</keyword>
<dbReference type="Pfam" id="PF13359">
    <property type="entry name" value="DDE_Tnp_4"/>
    <property type="match status" value="1"/>
</dbReference>
<proteinExistence type="inferred from homology"/>
<organism evidence="9 10">
    <name type="scientific">Macrosiphum euphorbiae</name>
    <name type="common">potato aphid</name>
    <dbReference type="NCBI Taxonomy" id="13131"/>
    <lineage>
        <taxon>Eukaryota</taxon>
        <taxon>Metazoa</taxon>
        <taxon>Ecdysozoa</taxon>
        <taxon>Arthropoda</taxon>
        <taxon>Hexapoda</taxon>
        <taxon>Insecta</taxon>
        <taxon>Pterygota</taxon>
        <taxon>Neoptera</taxon>
        <taxon>Paraneoptera</taxon>
        <taxon>Hemiptera</taxon>
        <taxon>Sternorrhyncha</taxon>
        <taxon>Aphidomorpha</taxon>
        <taxon>Aphidoidea</taxon>
        <taxon>Aphididae</taxon>
        <taxon>Macrosiphini</taxon>
        <taxon>Macrosiphum</taxon>
    </lineage>
</organism>
<dbReference type="GO" id="GO:0005634">
    <property type="term" value="C:nucleus"/>
    <property type="evidence" value="ECO:0007669"/>
    <property type="project" value="UniProtKB-SubCell"/>
</dbReference>
<dbReference type="InterPro" id="IPR027806">
    <property type="entry name" value="HARBI1_dom"/>
</dbReference>
<dbReference type="Proteomes" id="UP001160148">
    <property type="component" value="Unassembled WGS sequence"/>
</dbReference>
<feature type="domain" description="DDE Tnp4" evidence="8">
    <location>
        <begin position="168"/>
        <end position="332"/>
    </location>
</feature>
<evidence type="ECO:0000313" key="10">
    <source>
        <dbReference type="Proteomes" id="UP001160148"/>
    </source>
</evidence>
<dbReference type="PANTHER" id="PTHR22930:SF284">
    <property type="entry name" value="DDE TNP4 DOMAIN-CONTAINING PROTEIN"/>
    <property type="match status" value="1"/>
</dbReference>
<keyword evidence="5" id="KW-0479">Metal-binding</keyword>
<evidence type="ECO:0000256" key="2">
    <source>
        <dbReference type="ARBA" id="ARBA00004123"/>
    </source>
</evidence>
<keyword evidence="7" id="KW-0539">Nucleus</keyword>
<dbReference type="AlphaFoldDB" id="A0AAV0Y421"/>
<keyword evidence="6" id="KW-0378">Hydrolase</keyword>
<comment type="cofactor">
    <cofactor evidence="1">
        <name>a divalent metal cation</name>
        <dbReference type="ChEBI" id="CHEBI:60240"/>
    </cofactor>
</comment>
<evidence type="ECO:0000259" key="8">
    <source>
        <dbReference type="Pfam" id="PF13359"/>
    </source>
</evidence>
<comment type="subcellular location">
    <subcellularLocation>
        <location evidence="2">Nucleus</location>
    </subcellularLocation>
</comment>
<evidence type="ECO:0000313" key="9">
    <source>
        <dbReference type="EMBL" id="CAI6375620.1"/>
    </source>
</evidence>
<comment type="caution">
    <text evidence="9">The sequence shown here is derived from an EMBL/GenBank/DDBJ whole genome shotgun (WGS) entry which is preliminary data.</text>
</comment>
<reference evidence="9 10" key="1">
    <citation type="submission" date="2023-01" db="EMBL/GenBank/DDBJ databases">
        <authorList>
            <person name="Whitehead M."/>
        </authorList>
    </citation>
    <scope>NUCLEOTIDE SEQUENCE [LARGE SCALE GENOMIC DNA]</scope>
</reference>
<sequence length="404" mass="46857">MSKKRKACLAIVLYFASAKEPKRRRWAKEWYLKREEFTSENLLRELKLSEPRDYQNFLRMNNDSFNELLEMISPIITKQDTVMRKVISPTERLATTLRFLATGRSFEDLKFSTAIAPQTISSIILETCEAMITKLQEYIQLPKNSEGWSAVAKGFESKWNFPHCIGAVDGKHIAVQKPKGSGSQYYNYKHFFSLVLMAVVDSNYEFIMVDVGANGRMSDGAVITNTKFGQLLEKGELNIPPPKIMPNSNYQLPFVFVGDEAFALKDNFMKPFPQRNLTREERVFNYRLSRARRIVENTFGILVSRFRLLLTTINLSPEKVQRIVLACCYLHNFLRRKIKDQYSDISKCNNFDDPQNDVNIEHPQLHCLQPLRGRNASISAKNIRLKFCDYFNNEGKVTWQENII</sequence>
<evidence type="ECO:0000256" key="4">
    <source>
        <dbReference type="ARBA" id="ARBA00022722"/>
    </source>
</evidence>
<keyword evidence="10" id="KW-1185">Reference proteome</keyword>
<evidence type="ECO:0000256" key="1">
    <source>
        <dbReference type="ARBA" id="ARBA00001968"/>
    </source>
</evidence>
<dbReference type="GO" id="GO:0016787">
    <property type="term" value="F:hydrolase activity"/>
    <property type="evidence" value="ECO:0007669"/>
    <property type="project" value="UniProtKB-KW"/>
</dbReference>
<evidence type="ECO:0000256" key="7">
    <source>
        <dbReference type="ARBA" id="ARBA00023242"/>
    </source>
</evidence>